<protein>
    <submittedName>
        <fullName evidence="1">Uncharacterized protein</fullName>
    </submittedName>
</protein>
<sequence>MRESTKFARLLNQGQTFRAIGSGTGEGINALSDKRSPLAFLTPPPSTNRDASCPDNDATHFYQVSVVSHACPGASRPYRCDGGCKALRHFREPRLTMESTVARAGRRAAKTYTRLLLAIILDLRIEF</sequence>
<accession>A0A4C1V8A1</accession>
<dbReference type="EMBL" id="BGZK01000285">
    <property type="protein sequence ID" value="GBP34244.1"/>
    <property type="molecule type" value="Genomic_DNA"/>
</dbReference>
<dbReference type="Proteomes" id="UP000299102">
    <property type="component" value="Unassembled WGS sequence"/>
</dbReference>
<reference evidence="1 2" key="1">
    <citation type="journal article" date="2019" name="Commun. Biol.">
        <title>The bagworm genome reveals a unique fibroin gene that provides high tensile strength.</title>
        <authorList>
            <person name="Kono N."/>
            <person name="Nakamura H."/>
            <person name="Ohtoshi R."/>
            <person name="Tomita M."/>
            <person name="Numata K."/>
            <person name="Arakawa K."/>
        </authorList>
    </citation>
    <scope>NUCLEOTIDE SEQUENCE [LARGE SCALE GENOMIC DNA]</scope>
</reference>
<evidence type="ECO:0000313" key="1">
    <source>
        <dbReference type="EMBL" id="GBP34244.1"/>
    </source>
</evidence>
<proteinExistence type="predicted"/>
<name>A0A4C1V8A1_EUMVA</name>
<evidence type="ECO:0000313" key="2">
    <source>
        <dbReference type="Proteomes" id="UP000299102"/>
    </source>
</evidence>
<dbReference type="AlphaFoldDB" id="A0A4C1V8A1"/>
<gene>
    <name evidence="1" type="ORF">EVAR_30798_1</name>
</gene>
<organism evidence="1 2">
    <name type="scientific">Eumeta variegata</name>
    <name type="common">Bagworm moth</name>
    <name type="synonym">Eumeta japonica</name>
    <dbReference type="NCBI Taxonomy" id="151549"/>
    <lineage>
        <taxon>Eukaryota</taxon>
        <taxon>Metazoa</taxon>
        <taxon>Ecdysozoa</taxon>
        <taxon>Arthropoda</taxon>
        <taxon>Hexapoda</taxon>
        <taxon>Insecta</taxon>
        <taxon>Pterygota</taxon>
        <taxon>Neoptera</taxon>
        <taxon>Endopterygota</taxon>
        <taxon>Lepidoptera</taxon>
        <taxon>Glossata</taxon>
        <taxon>Ditrysia</taxon>
        <taxon>Tineoidea</taxon>
        <taxon>Psychidae</taxon>
        <taxon>Oiketicinae</taxon>
        <taxon>Eumeta</taxon>
    </lineage>
</organism>
<keyword evidence="2" id="KW-1185">Reference proteome</keyword>
<comment type="caution">
    <text evidence="1">The sequence shown here is derived from an EMBL/GenBank/DDBJ whole genome shotgun (WGS) entry which is preliminary data.</text>
</comment>